<name>A0A8T2KED6_9PIPI</name>
<dbReference type="InterPro" id="IPR001811">
    <property type="entry name" value="Chemokine_IL8-like_dom"/>
</dbReference>
<dbReference type="GO" id="GO:0005615">
    <property type="term" value="C:extracellular space"/>
    <property type="evidence" value="ECO:0007669"/>
    <property type="project" value="UniProtKB-KW"/>
</dbReference>
<dbReference type="PANTHER" id="PTHR12015">
    <property type="entry name" value="SMALL INDUCIBLE CYTOKINE A"/>
    <property type="match status" value="1"/>
</dbReference>
<organism evidence="7 8">
    <name type="scientific">Hymenochirus boettgeri</name>
    <name type="common">Congo dwarf clawed frog</name>
    <dbReference type="NCBI Taxonomy" id="247094"/>
    <lineage>
        <taxon>Eukaryota</taxon>
        <taxon>Metazoa</taxon>
        <taxon>Chordata</taxon>
        <taxon>Craniata</taxon>
        <taxon>Vertebrata</taxon>
        <taxon>Euteleostomi</taxon>
        <taxon>Amphibia</taxon>
        <taxon>Batrachia</taxon>
        <taxon>Anura</taxon>
        <taxon>Pipoidea</taxon>
        <taxon>Pipidae</taxon>
        <taxon>Pipinae</taxon>
        <taxon>Hymenochirus</taxon>
    </lineage>
</organism>
<reference evidence="7" key="1">
    <citation type="thesis" date="2020" institute="ProQuest LLC" country="789 East Eisenhower Parkway, Ann Arbor, MI, USA">
        <title>Comparative Genomics and Chromosome Evolution.</title>
        <authorList>
            <person name="Mudd A.B."/>
        </authorList>
    </citation>
    <scope>NUCLEOTIDE SEQUENCE</scope>
    <source>
        <strain evidence="7">Female2</strain>
        <tissue evidence="7">Blood</tissue>
    </source>
</reference>
<keyword evidence="4" id="KW-0964">Secreted</keyword>
<dbReference type="PRINTS" id="PR00437">
    <property type="entry name" value="SMALLCYTKCXC"/>
</dbReference>
<dbReference type="InterPro" id="IPR001089">
    <property type="entry name" value="Chemokine_CXC"/>
</dbReference>
<evidence type="ECO:0000256" key="3">
    <source>
        <dbReference type="ARBA" id="ARBA00022514"/>
    </source>
</evidence>
<dbReference type="InterPro" id="IPR033899">
    <property type="entry name" value="CXC_Chemokine_domain"/>
</dbReference>
<dbReference type="SUPFAM" id="SSF54117">
    <property type="entry name" value="Interleukin 8-like chemokines"/>
    <property type="match status" value="1"/>
</dbReference>
<dbReference type="FunFam" id="2.40.50.40:FF:000004">
    <property type="entry name" value="C-X-C motif chemokine"/>
    <property type="match status" value="1"/>
</dbReference>
<feature type="signal peptide" evidence="5">
    <location>
        <begin position="1"/>
        <end position="22"/>
    </location>
</feature>
<dbReference type="InterPro" id="IPR036048">
    <property type="entry name" value="Interleukin_8-like_sf"/>
</dbReference>
<evidence type="ECO:0000259" key="6">
    <source>
        <dbReference type="SMART" id="SM00199"/>
    </source>
</evidence>
<keyword evidence="3" id="KW-0202">Cytokine</keyword>
<comment type="similarity">
    <text evidence="2">Belongs to the intercrine alpha (chemokine CxC) family.</text>
</comment>
<dbReference type="GO" id="GO:0006955">
    <property type="term" value="P:immune response"/>
    <property type="evidence" value="ECO:0007669"/>
    <property type="project" value="InterPro"/>
</dbReference>
<sequence length="92" mass="10078">MDHGISVVILCGLLLFLSCVLGMSPLGKQRCLCRGKNAGRIDVKSLEKLEVFPPSPVCEKIEIIATMKSGYKTCLNPKSKSIQQLMSAVRKK</sequence>
<feature type="non-terminal residue" evidence="7">
    <location>
        <position position="92"/>
    </location>
</feature>
<dbReference type="PRINTS" id="PR00436">
    <property type="entry name" value="INTERLEUKIN8"/>
</dbReference>
<keyword evidence="8" id="KW-1185">Reference proteome</keyword>
<gene>
    <name evidence="7" type="ORF">GDO86_000764</name>
</gene>
<dbReference type="Proteomes" id="UP000812440">
    <property type="component" value="Chromosome 1"/>
</dbReference>
<dbReference type="Pfam" id="PF00048">
    <property type="entry name" value="IL8"/>
    <property type="match status" value="1"/>
</dbReference>
<dbReference type="InterPro" id="IPR039809">
    <property type="entry name" value="Chemokine_b/g/d"/>
</dbReference>
<protein>
    <recommendedName>
        <fullName evidence="6">Chemokine interleukin-8-like domain-containing protein</fullName>
    </recommendedName>
</protein>
<dbReference type="PANTHER" id="PTHR12015:SF210">
    <property type="entry name" value="C-X-C MOTIF CHEMOKINE 9"/>
    <property type="match status" value="1"/>
</dbReference>
<dbReference type="GO" id="GO:0008009">
    <property type="term" value="F:chemokine activity"/>
    <property type="evidence" value="ECO:0007669"/>
    <property type="project" value="InterPro"/>
</dbReference>
<dbReference type="CDD" id="cd00273">
    <property type="entry name" value="Chemokine_CXC"/>
    <property type="match status" value="1"/>
</dbReference>
<dbReference type="OrthoDB" id="9948647at2759"/>
<feature type="chain" id="PRO_5035838259" description="Chemokine interleukin-8-like domain-containing protein" evidence="5">
    <location>
        <begin position="23"/>
        <end position="92"/>
    </location>
</feature>
<proteinExistence type="inferred from homology"/>
<accession>A0A8T2KED6</accession>
<feature type="domain" description="Chemokine interleukin-8-like" evidence="6">
    <location>
        <begin position="28"/>
        <end position="89"/>
    </location>
</feature>
<evidence type="ECO:0000256" key="1">
    <source>
        <dbReference type="ARBA" id="ARBA00004613"/>
    </source>
</evidence>
<dbReference type="GO" id="GO:0006952">
    <property type="term" value="P:defense response"/>
    <property type="evidence" value="ECO:0007669"/>
    <property type="project" value="InterPro"/>
</dbReference>
<comment type="caution">
    <text evidence="7">The sequence shown here is derived from an EMBL/GenBank/DDBJ whole genome shotgun (WGS) entry which is preliminary data.</text>
</comment>
<dbReference type="EMBL" id="JAACNH010000001">
    <property type="protein sequence ID" value="KAG8454244.1"/>
    <property type="molecule type" value="Genomic_DNA"/>
</dbReference>
<keyword evidence="5" id="KW-0732">Signal</keyword>
<evidence type="ECO:0000256" key="4">
    <source>
        <dbReference type="ARBA" id="ARBA00022525"/>
    </source>
</evidence>
<evidence type="ECO:0000256" key="2">
    <source>
        <dbReference type="ARBA" id="ARBA00010665"/>
    </source>
</evidence>
<dbReference type="AlphaFoldDB" id="A0A8T2KED6"/>
<comment type="subcellular location">
    <subcellularLocation>
        <location evidence="1">Secreted</location>
    </subcellularLocation>
</comment>
<evidence type="ECO:0000313" key="8">
    <source>
        <dbReference type="Proteomes" id="UP000812440"/>
    </source>
</evidence>
<evidence type="ECO:0000256" key="5">
    <source>
        <dbReference type="SAM" id="SignalP"/>
    </source>
</evidence>
<dbReference type="SMART" id="SM00199">
    <property type="entry name" value="SCY"/>
    <property type="match status" value="1"/>
</dbReference>
<evidence type="ECO:0000313" key="7">
    <source>
        <dbReference type="EMBL" id="KAG8454244.1"/>
    </source>
</evidence>
<dbReference type="Gene3D" id="2.40.50.40">
    <property type="match status" value="1"/>
</dbReference>